<comment type="cofactor">
    <cofactor evidence="10">
        <name>Mn(2+)</name>
        <dbReference type="ChEBI" id="CHEBI:29035"/>
    </cofactor>
    <text evidence="10">Binds 2 Mn(2+) ions per subunit in a binuclear metal center.</text>
</comment>
<dbReference type="UniPathway" id="UPA00359">
    <property type="reaction ID" value="UER00480"/>
</dbReference>
<dbReference type="InterPro" id="IPR029052">
    <property type="entry name" value="Metallo-depent_PP-like"/>
</dbReference>
<organism evidence="12 13">
    <name type="scientific">Simiduia aestuariiviva</name>
    <dbReference type="NCBI Taxonomy" id="1510459"/>
    <lineage>
        <taxon>Bacteria</taxon>
        <taxon>Pseudomonadati</taxon>
        <taxon>Pseudomonadota</taxon>
        <taxon>Gammaproteobacteria</taxon>
        <taxon>Cellvibrionales</taxon>
        <taxon>Cellvibrionaceae</taxon>
        <taxon>Simiduia</taxon>
    </lineage>
</organism>
<dbReference type="EMBL" id="JACHXZ010000002">
    <property type="protein sequence ID" value="MBB3168060.1"/>
    <property type="molecule type" value="Genomic_DNA"/>
</dbReference>
<evidence type="ECO:0000256" key="2">
    <source>
        <dbReference type="ARBA" id="ARBA00022516"/>
    </source>
</evidence>
<evidence type="ECO:0000313" key="13">
    <source>
        <dbReference type="Proteomes" id="UP000559987"/>
    </source>
</evidence>
<dbReference type="RefSeq" id="WP_183909456.1">
    <property type="nucleotide sequence ID" value="NZ_JACHXZ010000002.1"/>
</dbReference>
<protein>
    <recommendedName>
        <fullName evidence="10">UDP-2,3-diacylglucosamine hydrolase</fullName>
        <ecNumber evidence="10">3.6.1.54</ecNumber>
    </recommendedName>
    <alternativeName>
        <fullName evidence="10">UDP-2,3-diacylglucosamine diphosphatase</fullName>
    </alternativeName>
</protein>
<feature type="binding site" evidence="10">
    <location>
        <position position="122"/>
    </location>
    <ligand>
        <name>substrate</name>
    </ligand>
</feature>
<evidence type="ECO:0000256" key="9">
    <source>
        <dbReference type="ARBA" id="ARBA00023211"/>
    </source>
</evidence>
<evidence type="ECO:0000256" key="6">
    <source>
        <dbReference type="ARBA" id="ARBA00022801"/>
    </source>
</evidence>
<accession>A0A839UNE6</accession>
<dbReference type="GO" id="GO:0005737">
    <property type="term" value="C:cytoplasm"/>
    <property type="evidence" value="ECO:0007669"/>
    <property type="project" value="InterPro"/>
</dbReference>
<feature type="binding site" evidence="10">
    <location>
        <position position="195"/>
    </location>
    <ligand>
        <name>Mn(2+)</name>
        <dbReference type="ChEBI" id="CHEBI:29035"/>
        <label>2</label>
    </ligand>
</feature>
<evidence type="ECO:0000256" key="8">
    <source>
        <dbReference type="ARBA" id="ARBA00023136"/>
    </source>
</evidence>
<keyword evidence="2 10" id="KW-0444">Lipid biosynthesis</keyword>
<reference evidence="12 13" key="1">
    <citation type="submission" date="2020-08" db="EMBL/GenBank/DDBJ databases">
        <title>Genomic Encyclopedia of Type Strains, Phase III (KMG-III): the genomes of soil and plant-associated and newly described type strains.</title>
        <authorList>
            <person name="Whitman W."/>
        </authorList>
    </citation>
    <scope>NUCLEOTIDE SEQUENCE [LARGE SCALE GENOMIC DNA]</scope>
    <source>
        <strain evidence="12 13">CECT 8571</strain>
    </source>
</reference>
<comment type="caution">
    <text evidence="10">Lacks conserved residue(s) required for the propagation of feature annotation.</text>
</comment>
<comment type="caution">
    <text evidence="12">The sequence shown here is derived from an EMBL/GenBank/DDBJ whole genome shotgun (WGS) entry which is preliminary data.</text>
</comment>
<evidence type="ECO:0000256" key="7">
    <source>
        <dbReference type="ARBA" id="ARBA00023098"/>
    </source>
</evidence>
<keyword evidence="7 10" id="KW-0443">Lipid metabolism</keyword>
<dbReference type="InterPro" id="IPR004843">
    <property type="entry name" value="Calcineurin-like_PHP"/>
</dbReference>
<keyword evidence="1 10" id="KW-1003">Cell membrane</keyword>
<gene>
    <name evidence="10" type="primary">lpxH</name>
    <name evidence="12" type="ORF">FHS30_001244</name>
</gene>
<dbReference type="PANTHER" id="PTHR34990">
    <property type="entry name" value="UDP-2,3-DIACYLGLUCOSAMINE HYDROLASE-RELATED"/>
    <property type="match status" value="1"/>
</dbReference>
<feature type="binding site" evidence="10">
    <location>
        <begin position="79"/>
        <end position="80"/>
    </location>
    <ligand>
        <name>substrate</name>
    </ligand>
</feature>
<dbReference type="AlphaFoldDB" id="A0A839UNE6"/>
<keyword evidence="8 10" id="KW-0472">Membrane</keyword>
<dbReference type="GO" id="GO:0030145">
    <property type="term" value="F:manganese ion binding"/>
    <property type="evidence" value="ECO:0007669"/>
    <property type="project" value="UniProtKB-UniRule"/>
</dbReference>
<evidence type="ECO:0000313" key="12">
    <source>
        <dbReference type="EMBL" id="MBB3168060.1"/>
    </source>
</evidence>
<feature type="binding site" evidence="10">
    <location>
        <position position="41"/>
    </location>
    <ligand>
        <name>Mn(2+)</name>
        <dbReference type="ChEBI" id="CHEBI:29035"/>
        <label>1</label>
    </ligand>
</feature>
<dbReference type="PANTHER" id="PTHR34990:SF1">
    <property type="entry name" value="UDP-2,3-DIACYLGLUCOSAMINE HYDROLASE"/>
    <property type="match status" value="1"/>
</dbReference>
<evidence type="ECO:0000256" key="10">
    <source>
        <dbReference type="HAMAP-Rule" id="MF_00575"/>
    </source>
</evidence>
<evidence type="ECO:0000256" key="1">
    <source>
        <dbReference type="ARBA" id="ARBA00022475"/>
    </source>
</evidence>
<feature type="binding site" evidence="10">
    <location>
        <position position="79"/>
    </location>
    <ligand>
        <name>Mn(2+)</name>
        <dbReference type="ChEBI" id="CHEBI:29035"/>
        <label>2</label>
    </ligand>
</feature>
<evidence type="ECO:0000259" key="11">
    <source>
        <dbReference type="Pfam" id="PF00149"/>
    </source>
</evidence>
<dbReference type="NCBIfam" id="TIGR01854">
    <property type="entry name" value="lipid_A_lpxH"/>
    <property type="match status" value="1"/>
</dbReference>
<evidence type="ECO:0000256" key="3">
    <source>
        <dbReference type="ARBA" id="ARBA00022519"/>
    </source>
</evidence>
<evidence type="ECO:0000256" key="5">
    <source>
        <dbReference type="ARBA" id="ARBA00022723"/>
    </source>
</evidence>
<keyword evidence="9 10" id="KW-0464">Manganese</keyword>
<dbReference type="GO" id="GO:0019897">
    <property type="term" value="C:extrinsic component of plasma membrane"/>
    <property type="evidence" value="ECO:0007669"/>
    <property type="project" value="UniProtKB-UniRule"/>
</dbReference>
<dbReference type="Pfam" id="PF00149">
    <property type="entry name" value="Metallophos"/>
    <property type="match status" value="1"/>
</dbReference>
<keyword evidence="3 10" id="KW-0997">Cell inner membrane</keyword>
<feature type="binding site" evidence="10">
    <location>
        <position position="197"/>
    </location>
    <ligand>
        <name>Mn(2+)</name>
        <dbReference type="ChEBI" id="CHEBI:29035"/>
        <label>1</label>
    </ligand>
</feature>
<proteinExistence type="inferred from homology"/>
<feature type="domain" description="Calcineurin-like phosphoesterase" evidence="11">
    <location>
        <begin position="2"/>
        <end position="199"/>
    </location>
</feature>
<feature type="binding site" evidence="10">
    <location>
        <position position="10"/>
    </location>
    <ligand>
        <name>Mn(2+)</name>
        <dbReference type="ChEBI" id="CHEBI:29035"/>
        <label>1</label>
    </ligand>
</feature>
<dbReference type="SUPFAM" id="SSF56300">
    <property type="entry name" value="Metallo-dependent phosphatases"/>
    <property type="match status" value="1"/>
</dbReference>
<evidence type="ECO:0000256" key="4">
    <source>
        <dbReference type="ARBA" id="ARBA00022556"/>
    </source>
</evidence>
<comment type="pathway">
    <text evidence="10">Glycolipid biosynthesis; lipid IV(A) biosynthesis; lipid IV(A) from (3R)-3-hydroxytetradecanoyl-[acyl-carrier-protein] and UDP-N-acetyl-alpha-D-glucosamine: step 4/6.</text>
</comment>
<keyword evidence="4 10" id="KW-0441">Lipid A biosynthesis</keyword>
<name>A0A839UNE6_9GAMM</name>
<feature type="binding site" evidence="10">
    <location>
        <position position="167"/>
    </location>
    <ligand>
        <name>substrate</name>
    </ligand>
</feature>
<dbReference type="CDD" id="cd07398">
    <property type="entry name" value="MPP_YbbF-LpxH"/>
    <property type="match status" value="1"/>
</dbReference>
<dbReference type="InterPro" id="IPR010138">
    <property type="entry name" value="UDP-diacylglucosamine_Hdrlase"/>
</dbReference>
<comment type="function">
    <text evidence="10">Hydrolyzes the pyrophosphate bond of UDP-2,3-diacylglucosamine to yield 2,3-diacylglucosamine 1-phosphate (lipid X) and UMP by catalyzing the attack of water at the alpha-P atom. Involved in the biosynthesis of lipid A, a phosphorylated glycolipid that anchors the lipopolysaccharide to the outer membrane of the cell.</text>
</comment>
<feature type="binding site" evidence="10">
    <location>
        <position position="8"/>
    </location>
    <ligand>
        <name>Mn(2+)</name>
        <dbReference type="ChEBI" id="CHEBI:29035"/>
        <label>1</label>
    </ligand>
</feature>
<dbReference type="Proteomes" id="UP000559987">
    <property type="component" value="Unassembled WGS sequence"/>
</dbReference>
<keyword evidence="13" id="KW-1185">Reference proteome</keyword>
<dbReference type="GO" id="GO:0009245">
    <property type="term" value="P:lipid A biosynthetic process"/>
    <property type="evidence" value="ECO:0007669"/>
    <property type="project" value="UniProtKB-UniRule"/>
</dbReference>
<dbReference type="EC" id="3.6.1.54" evidence="10"/>
<comment type="catalytic activity">
    <reaction evidence="10">
        <text>UDP-2-N,3-O-bis[(3R)-3-hydroxytetradecanoyl]-alpha-D-glucosamine + H2O = 2-N,3-O-bis[(3R)-3-hydroxytetradecanoyl]-alpha-D-glucosaminyl 1-phosphate + UMP + 2 H(+)</text>
        <dbReference type="Rhea" id="RHEA:25213"/>
        <dbReference type="ChEBI" id="CHEBI:15377"/>
        <dbReference type="ChEBI" id="CHEBI:15378"/>
        <dbReference type="ChEBI" id="CHEBI:57865"/>
        <dbReference type="ChEBI" id="CHEBI:57957"/>
        <dbReference type="ChEBI" id="CHEBI:78847"/>
        <dbReference type="EC" id="3.6.1.54"/>
    </reaction>
</comment>
<feature type="binding site" evidence="10">
    <location>
        <position position="114"/>
    </location>
    <ligand>
        <name>Mn(2+)</name>
        <dbReference type="ChEBI" id="CHEBI:29035"/>
        <label>2</label>
    </ligand>
</feature>
<keyword evidence="6 10" id="KW-0378">Hydrolase</keyword>
<feature type="binding site" evidence="10">
    <location>
        <position position="41"/>
    </location>
    <ligand>
        <name>Mn(2+)</name>
        <dbReference type="ChEBI" id="CHEBI:29035"/>
        <label>2</label>
    </ligand>
</feature>
<keyword evidence="5 10" id="KW-0479">Metal-binding</keyword>
<dbReference type="GO" id="GO:0008758">
    <property type="term" value="F:UDP-2,3-diacylglucosamine hydrolase activity"/>
    <property type="evidence" value="ECO:0007669"/>
    <property type="project" value="UniProtKB-UniRule"/>
</dbReference>
<dbReference type="HAMAP" id="MF_00575">
    <property type="entry name" value="LpxH"/>
    <property type="match status" value="1"/>
</dbReference>
<dbReference type="InterPro" id="IPR043461">
    <property type="entry name" value="LpxH-like"/>
</dbReference>
<comment type="subcellular location">
    <subcellularLocation>
        <location evidence="10">Cell inner membrane</location>
        <topology evidence="10">Peripheral membrane protein</topology>
        <orientation evidence="10">Cytoplasmic side</orientation>
    </subcellularLocation>
</comment>
<feature type="binding site" evidence="10">
    <location>
        <position position="195"/>
    </location>
    <ligand>
        <name>substrate</name>
    </ligand>
</feature>
<dbReference type="Gene3D" id="3.60.21.10">
    <property type="match status" value="1"/>
</dbReference>
<dbReference type="NCBIfam" id="NF003743">
    <property type="entry name" value="PRK05340.1"/>
    <property type="match status" value="1"/>
</dbReference>
<comment type="similarity">
    <text evidence="10">Belongs to the LpxH family.</text>
</comment>
<sequence>MATLFISDLHLDAKRPAITQAFLHFLQNQAKGADALYILGDLFEAWIGDDDDAPLATEVQRALKQYSALGHPLYIMQGNRDFLLGDGFCTHTGATLLEDPTTVDLYGTPTLLMHGDTLCTDDVDYQAFRAQARSPQWQAPLLAQPLPVRRQLAADIRSKTQSLAAMKAEDIMDVNRDEVIRVMGANAVTRLIHGHTHRPARHPVALPSNAAGERIVLGDWHNALWYLTVDAHGCELLSEPIAES</sequence>